<keyword evidence="1" id="KW-0472">Membrane</keyword>
<feature type="transmembrane region" description="Helical" evidence="1">
    <location>
        <begin position="7"/>
        <end position="25"/>
    </location>
</feature>
<keyword evidence="1" id="KW-1133">Transmembrane helix</keyword>
<proteinExistence type="predicted"/>
<keyword evidence="1" id="KW-0812">Transmembrane</keyword>
<name>A0AA48RA19_9ZZZZ</name>
<dbReference type="EMBL" id="OY288114">
    <property type="protein sequence ID" value="CAJ0873705.1"/>
    <property type="molecule type" value="Genomic_DNA"/>
</dbReference>
<reference evidence="2" key="1">
    <citation type="submission" date="2023-07" db="EMBL/GenBank/DDBJ databases">
        <authorList>
            <person name="Pelsma A.J. K."/>
        </authorList>
    </citation>
    <scope>NUCLEOTIDE SEQUENCE</scope>
</reference>
<sequence length="58" mass="6190">MTERSAIPLAIAIMGMSLAILSYAIKDQNLGSVVYGSGLLAAGLSLIDWFSPPKPKRR</sequence>
<protein>
    <submittedName>
        <fullName evidence="2">Uncharacterized protein</fullName>
    </submittedName>
</protein>
<evidence type="ECO:0000313" key="2">
    <source>
        <dbReference type="EMBL" id="CAJ0873705.1"/>
    </source>
</evidence>
<organism evidence="2">
    <name type="scientific">freshwater sediment metagenome</name>
    <dbReference type="NCBI Taxonomy" id="556182"/>
    <lineage>
        <taxon>unclassified sequences</taxon>
        <taxon>metagenomes</taxon>
        <taxon>ecological metagenomes</taxon>
    </lineage>
</organism>
<accession>A0AA48RA19</accession>
<gene>
    <name evidence="2" type="ORF">AMST5_02533</name>
</gene>
<dbReference type="AlphaFoldDB" id="A0AA48RA19"/>
<evidence type="ECO:0000256" key="1">
    <source>
        <dbReference type="SAM" id="Phobius"/>
    </source>
</evidence>
<feature type="transmembrane region" description="Helical" evidence="1">
    <location>
        <begin position="31"/>
        <end position="50"/>
    </location>
</feature>